<evidence type="ECO:0000313" key="6">
    <source>
        <dbReference type="Proteomes" id="UP001642409"/>
    </source>
</evidence>
<dbReference type="EMBL" id="CAXDID020000024">
    <property type="protein sequence ID" value="CAL5990206.1"/>
    <property type="molecule type" value="Genomic_DNA"/>
</dbReference>
<dbReference type="EMBL" id="CAXDID020000587">
    <property type="protein sequence ID" value="CAL6104753.1"/>
    <property type="molecule type" value="Genomic_DNA"/>
</dbReference>
<keyword evidence="6" id="KW-1185">Reference proteome</keyword>
<reference evidence="4 6" key="2">
    <citation type="submission" date="2024-07" db="EMBL/GenBank/DDBJ databases">
        <authorList>
            <person name="Akdeniz Z."/>
        </authorList>
    </citation>
    <scope>NUCLEOTIDE SEQUENCE [LARGE SCALE GENOMIC DNA]</scope>
</reference>
<dbReference type="EMBL" id="CATOUU010000777">
    <property type="protein sequence ID" value="CAI9947574.1"/>
    <property type="molecule type" value="Genomic_DNA"/>
</dbReference>
<accession>A0AA86UAC5</accession>
<organism evidence="3">
    <name type="scientific">Hexamita inflata</name>
    <dbReference type="NCBI Taxonomy" id="28002"/>
    <lineage>
        <taxon>Eukaryota</taxon>
        <taxon>Metamonada</taxon>
        <taxon>Diplomonadida</taxon>
        <taxon>Hexamitidae</taxon>
        <taxon>Hexamitinae</taxon>
        <taxon>Hexamita</taxon>
    </lineage>
</organism>
<gene>
    <name evidence="2" type="ORF">HINF_LOCUS10120</name>
    <name evidence="4" type="ORF">HINF_LOCUS11238</name>
    <name evidence="3" type="ORF">HINF_LOCUS35219</name>
    <name evidence="5" type="ORF">HINF_LOCUS72934</name>
</gene>
<evidence type="ECO:0000313" key="4">
    <source>
        <dbReference type="EMBL" id="CAL5990206.1"/>
    </source>
</evidence>
<feature type="region of interest" description="Disordered" evidence="1">
    <location>
        <begin position="1"/>
        <end position="21"/>
    </location>
</feature>
<sequence length="140" mass="16626">MKHQKSARSNRTNTQELTDQTQEINGNQYFQLARHQTQTEHKILELNLRRNLSQNLKCDTTKRFKPTIYNLRSTVIQTQIPIPQFVWNQMQLICISLSLQRTRARNSPGQIQKLRIRTQMQPVESHHSQLRCLESIIFMI</sequence>
<name>A0AA86UAC5_9EUKA</name>
<evidence type="ECO:0000313" key="2">
    <source>
        <dbReference type="EMBL" id="CAI9922475.1"/>
    </source>
</evidence>
<dbReference type="Proteomes" id="UP001642409">
    <property type="component" value="Unassembled WGS sequence"/>
</dbReference>
<evidence type="ECO:0000313" key="5">
    <source>
        <dbReference type="EMBL" id="CAL6104753.1"/>
    </source>
</evidence>
<evidence type="ECO:0000313" key="3">
    <source>
        <dbReference type="EMBL" id="CAI9947574.1"/>
    </source>
</evidence>
<protein>
    <submittedName>
        <fullName evidence="4">Hypothetical_protein</fullName>
    </submittedName>
</protein>
<reference evidence="3" key="1">
    <citation type="submission" date="2023-06" db="EMBL/GenBank/DDBJ databases">
        <authorList>
            <person name="Kurt Z."/>
        </authorList>
    </citation>
    <scope>NUCLEOTIDE SEQUENCE</scope>
</reference>
<proteinExistence type="predicted"/>
<feature type="compositionally biased region" description="Polar residues" evidence="1">
    <location>
        <begin position="9"/>
        <end position="21"/>
    </location>
</feature>
<dbReference type="AlphaFoldDB" id="A0AA86UAC5"/>
<dbReference type="EMBL" id="CATOUU010000248">
    <property type="protein sequence ID" value="CAI9922475.1"/>
    <property type="molecule type" value="Genomic_DNA"/>
</dbReference>
<comment type="caution">
    <text evidence="3">The sequence shown here is derived from an EMBL/GenBank/DDBJ whole genome shotgun (WGS) entry which is preliminary data.</text>
</comment>
<evidence type="ECO:0000256" key="1">
    <source>
        <dbReference type="SAM" id="MobiDB-lite"/>
    </source>
</evidence>